<dbReference type="AlphaFoldDB" id="A0A1X9SSC9"/>
<dbReference type="Proteomes" id="UP000194309">
    <property type="component" value="Chromosome"/>
</dbReference>
<dbReference type="KEGG" id="cdev:CIGN_0870"/>
<name>A0A1X9SSC9_9BACT</name>
<protein>
    <submittedName>
        <fullName evidence="1">Uncharacterized protein</fullName>
    </submittedName>
</protein>
<dbReference type="EMBL" id="CP018788">
    <property type="protein sequence ID" value="ARQ99157.1"/>
    <property type="molecule type" value="Genomic_DNA"/>
</dbReference>
<sequence>MKKQAINRLKSGFSLILAVAFIIAISALALNTITLSSTATISINHLYLHSQAKLIAISATQNAIAQIQRNDFNQNCPSKFSLFYPNSSDYILKSEVVIMRYIGGKIPPACNDKIWKEINATTPNIDVAIMHTIVQTNPNLAITPIKISKITTQKP</sequence>
<evidence type="ECO:0000313" key="2">
    <source>
        <dbReference type="Proteomes" id="UP000194309"/>
    </source>
</evidence>
<evidence type="ECO:0000313" key="1">
    <source>
        <dbReference type="EMBL" id="ARQ99157.1"/>
    </source>
</evidence>
<accession>A0A381D959</accession>
<organism evidence="1 2">
    <name type="scientific">Campylobacter devanensis</name>
    <dbReference type="NCBI Taxonomy" id="3161138"/>
    <lineage>
        <taxon>Bacteria</taxon>
        <taxon>Pseudomonadati</taxon>
        <taxon>Campylobacterota</taxon>
        <taxon>Epsilonproteobacteria</taxon>
        <taxon>Campylobacterales</taxon>
        <taxon>Campylobacteraceae</taxon>
        <taxon>Campylobacter</taxon>
    </lineage>
</organism>
<dbReference type="STRING" id="1660064.CIGN_0870"/>
<reference evidence="1 2" key="1">
    <citation type="journal article" date="2017" name="Genome Biol. Evol.">
        <title>Comparative Genomic Analysis Identifies a Campylobacter Clade Deficient in Selenium Metabolism.</title>
        <authorList>
            <person name="Miller W.G."/>
            <person name="Yee E."/>
            <person name="Lopes B.S."/>
            <person name="Chapman M.H."/>
            <person name="Huynh S."/>
            <person name="Bono J.L."/>
            <person name="Parker C.T."/>
            <person name="Strachan N.J.C."/>
            <person name="Forbes K.J."/>
        </authorList>
    </citation>
    <scope>NUCLEOTIDE SEQUENCE [LARGE SCALE GENOMIC DNA]</scope>
    <source>
        <strain evidence="1 2">NCTC 13003</strain>
    </source>
</reference>
<proteinExistence type="predicted"/>
<gene>
    <name evidence="1" type="ORF">CIGN_0870</name>
</gene>
<accession>A0A1X9SSC9</accession>
<dbReference type="OrthoDB" id="5372904at2"/>
<keyword evidence="2" id="KW-1185">Reference proteome</keyword>